<dbReference type="SUPFAM" id="SSF56281">
    <property type="entry name" value="Metallo-hydrolase/oxidoreductase"/>
    <property type="match status" value="1"/>
</dbReference>
<evidence type="ECO:0000313" key="2">
    <source>
        <dbReference type="EMBL" id="ROO28137.1"/>
    </source>
</evidence>
<dbReference type="Gene3D" id="3.60.15.10">
    <property type="entry name" value="Ribonuclease Z/Hydroxyacylglutathione hydrolase-like"/>
    <property type="match status" value="1"/>
</dbReference>
<dbReference type="Proteomes" id="UP000285310">
    <property type="component" value="Unassembled WGS sequence"/>
</dbReference>
<reference evidence="2 3" key="1">
    <citation type="submission" date="2013-10" db="EMBL/GenBank/DDBJ databases">
        <title>Salinisphaera japonica YTM-1 Genome Sequencing.</title>
        <authorList>
            <person name="Lai Q."/>
            <person name="Li C."/>
            <person name="Shao Z."/>
        </authorList>
    </citation>
    <scope>NUCLEOTIDE SEQUENCE [LARGE SCALE GENOMIC DNA]</scope>
    <source>
        <strain evidence="2 3">YTM-1</strain>
    </source>
</reference>
<keyword evidence="3" id="KW-1185">Reference proteome</keyword>
<dbReference type="EMBL" id="AYKG01000023">
    <property type="protein sequence ID" value="ROO28137.1"/>
    <property type="molecule type" value="Genomic_DNA"/>
</dbReference>
<feature type="chain" id="PRO_5019405657" evidence="1">
    <location>
        <begin position="32"/>
        <end position="269"/>
    </location>
</feature>
<dbReference type="OrthoDB" id="9802991at2"/>
<comment type="caution">
    <text evidence="2">The sequence shown here is derived from an EMBL/GenBank/DDBJ whole genome shotgun (WGS) entry which is preliminary data.</text>
</comment>
<organism evidence="2 3">
    <name type="scientific">Salinisphaera japonica YTM-1</name>
    <dbReference type="NCBI Taxonomy" id="1209778"/>
    <lineage>
        <taxon>Bacteria</taxon>
        <taxon>Pseudomonadati</taxon>
        <taxon>Pseudomonadota</taxon>
        <taxon>Gammaproteobacteria</taxon>
        <taxon>Salinisphaerales</taxon>
        <taxon>Salinisphaeraceae</taxon>
        <taxon>Salinisphaera</taxon>
    </lineage>
</organism>
<name>A0A423PRC9_9GAMM</name>
<gene>
    <name evidence="2" type="ORF">SAJA_08800</name>
</gene>
<sequence length="269" mass="29456">MSYAVPHPAPRSRLACVVLGFLLLFGVTAGAAAKPDKDAAIGPVALKTADGPLRLHIIEHASFVATWNGHTLYVDPVGDPARYAGLPAPDIILITHAHHDHFAPDTLAALETRHAIVVMPEAVNEKMKETIGAQHIVLEHGDKTTVHDIPIRAIPAYNLPASPDAHHPKGWGNGYVLTLADKRVYISGDTEGVPAMRRLDNIDLAFVCMNLPYTMDTEQAAEAVLDFKPKVVYPYHYRGQNIEDFKRRVNAGDSDIDVRLRDWYPDDGG</sequence>
<dbReference type="PANTHER" id="PTHR43546">
    <property type="entry name" value="UPF0173 METAL-DEPENDENT HYDROLASE MJ1163-RELATED"/>
    <property type="match status" value="1"/>
</dbReference>
<accession>A0A423PRC9</accession>
<feature type="signal peptide" evidence="1">
    <location>
        <begin position="1"/>
        <end position="31"/>
    </location>
</feature>
<keyword evidence="1" id="KW-0732">Signal</keyword>
<dbReference type="RefSeq" id="WP_123658258.1">
    <property type="nucleotide sequence ID" value="NZ_AYKG01000023.1"/>
</dbReference>
<evidence type="ECO:0000313" key="3">
    <source>
        <dbReference type="Proteomes" id="UP000285310"/>
    </source>
</evidence>
<protein>
    <submittedName>
        <fullName evidence="2">Beta-lactamase</fullName>
    </submittedName>
</protein>
<dbReference type="Pfam" id="PF13483">
    <property type="entry name" value="Lactamase_B_3"/>
    <property type="match status" value="1"/>
</dbReference>
<evidence type="ECO:0000256" key="1">
    <source>
        <dbReference type="SAM" id="SignalP"/>
    </source>
</evidence>
<dbReference type="AlphaFoldDB" id="A0A423PRC9"/>
<dbReference type="InParanoid" id="A0A423PRC9"/>
<dbReference type="InterPro" id="IPR050114">
    <property type="entry name" value="UPF0173_UPF0282_UlaG_hydrolase"/>
</dbReference>
<dbReference type="InterPro" id="IPR036866">
    <property type="entry name" value="RibonucZ/Hydroxyglut_hydro"/>
</dbReference>
<dbReference type="PANTHER" id="PTHR43546:SF3">
    <property type="entry name" value="UPF0173 METAL-DEPENDENT HYDROLASE MJ1163"/>
    <property type="match status" value="1"/>
</dbReference>
<proteinExistence type="predicted"/>